<dbReference type="OrthoDB" id="1449298at2"/>
<sequence>MLHPDVAELLEALRGLERLLFEQGINTWAARLKQAADNIEKSDAYGLQQFLSMFGGMGSLNDLILSQDGKLPIEENEQLNSLRSKAWSLANNLRREIL</sequence>
<evidence type="ECO:0000313" key="2">
    <source>
        <dbReference type="EMBL" id="SCW43917.1"/>
    </source>
</evidence>
<feature type="domain" description="DUF6966" evidence="1">
    <location>
        <begin position="24"/>
        <end position="71"/>
    </location>
</feature>
<gene>
    <name evidence="2" type="ORF">SAMN02927928_1238</name>
</gene>
<evidence type="ECO:0000313" key="3">
    <source>
        <dbReference type="Proteomes" id="UP000199150"/>
    </source>
</evidence>
<dbReference type="Proteomes" id="UP000199150">
    <property type="component" value="Unassembled WGS sequence"/>
</dbReference>
<name>A0A1G4QHJ4_9CAUL</name>
<reference evidence="3" key="1">
    <citation type="submission" date="2016-10" db="EMBL/GenBank/DDBJ databases">
        <authorList>
            <person name="Varghese N."/>
            <person name="Submissions S."/>
        </authorList>
    </citation>
    <scope>NUCLEOTIDE SEQUENCE [LARGE SCALE GENOMIC DNA]</scope>
    <source>
        <strain evidence="3">CGMCC 1.3431</strain>
    </source>
</reference>
<dbReference type="AlphaFoldDB" id="A0A1G4QHJ4"/>
<dbReference type="STRING" id="260084.SAMN02927928_1238"/>
<dbReference type="Pfam" id="PF22294">
    <property type="entry name" value="DUF6966"/>
    <property type="match status" value="1"/>
</dbReference>
<protein>
    <recommendedName>
        <fullName evidence="1">DUF6966 domain-containing protein</fullName>
    </recommendedName>
</protein>
<dbReference type="EMBL" id="FMTS01000001">
    <property type="protein sequence ID" value="SCW43917.1"/>
    <property type="molecule type" value="Genomic_DNA"/>
</dbReference>
<organism evidence="2 3">
    <name type="scientific">Asticcacaulis taihuensis</name>
    <dbReference type="NCBI Taxonomy" id="260084"/>
    <lineage>
        <taxon>Bacteria</taxon>
        <taxon>Pseudomonadati</taxon>
        <taxon>Pseudomonadota</taxon>
        <taxon>Alphaproteobacteria</taxon>
        <taxon>Caulobacterales</taxon>
        <taxon>Caulobacteraceae</taxon>
        <taxon>Asticcacaulis</taxon>
    </lineage>
</organism>
<keyword evidence="3" id="KW-1185">Reference proteome</keyword>
<proteinExistence type="predicted"/>
<dbReference type="InterPro" id="IPR054239">
    <property type="entry name" value="DUF6966"/>
</dbReference>
<evidence type="ECO:0000259" key="1">
    <source>
        <dbReference type="Pfam" id="PF22294"/>
    </source>
</evidence>
<accession>A0A1G4QHJ4</accession>
<dbReference type="RefSeq" id="WP_090644933.1">
    <property type="nucleotide sequence ID" value="NZ_CBCRYE010000001.1"/>
</dbReference>